<dbReference type="eggNOG" id="COG1403">
    <property type="taxonomic scope" value="Bacteria"/>
</dbReference>
<name>C0CKB8_BLAHS</name>
<organism evidence="2 3">
    <name type="scientific">Blautia hydrogenotrophica (strain DSM 10507 / JCM 14656 / S5a33)</name>
    <name type="common">Ruminococcus hydrogenotrophicus</name>
    <dbReference type="NCBI Taxonomy" id="476272"/>
    <lineage>
        <taxon>Bacteria</taxon>
        <taxon>Bacillati</taxon>
        <taxon>Bacillota</taxon>
        <taxon>Clostridia</taxon>
        <taxon>Lachnospirales</taxon>
        <taxon>Lachnospiraceae</taxon>
        <taxon>Blautia</taxon>
    </lineage>
</organism>
<evidence type="ECO:0000313" key="3">
    <source>
        <dbReference type="Proteomes" id="UP000003100"/>
    </source>
</evidence>
<evidence type="ECO:0000259" key="1">
    <source>
        <dbReference type="Pfam" id="PF13395"/>
    </source>
</evidence>
<dbReference type="EMBL" id="ACBZ01000063">
    <property type="protein sequence ID" value="EEG49784.1"/>
    <property type="molecule type" value="Genomic_DNA"/>
</dbReference>
<dbReference type="Proteomes" id="UP000003100">
    <property type="component" value="Unassembled WGS sequence"/>
</dbReference>
<dbReference type="AlphaFoldDB" id="C0CKB8"/>
<dbReference type="InterPro" id="IPR003615">
    <property type="entry name" value="HNH_nuc"/>
</dbReference>
<accession>C0CKB8</accession>
<keyword evidence="3" id="KW-1185">Reference proteome</keyword>
<dbReference type="HOGENOM" id="CLU_047712_0_0_9"/>
<dbReference type="PATRIC" id="fig|476272.21.peg.2635"/>
<dbReference type="GeneID" id="86820540"/>
<proteinExistence type="predicted"/>
<dbReference type="RefSeq" id="WP_005947283.1">
    <property type="nucleotide sequence ID" value="NZ_CP136423.1"/>
</dbReference>
<reference evidence="2 3" key="2">
    <citation type="submission" date="2009-02" db="EMBL/GenBank/DDBJ databases">
        <title>Draft genome sequence of Blautia hydrogenotrophica DSM 10507 (Ruminococcus hydrogenotrophicus DSM 10507).</title>
        <authorList>
            <person name="Sudarsanam P."/>
            <person name="Ley R."/>
            <person name="Guruge J."/>
            <person name="Turnbaugh P.J."/>
            <person name="Mahowald M."/>
            <person name="Liep D."/>
            <person name="Gordon J."/>
        </authorList>
    </citation>
    <scope>NUCLEOTIDE SEQUENCE [LARGE SCALE GENOMIC DNA]</scope>
    <source>
        <strain evidence="3">DSM 10507 / JCM 14656 / S5a33</strain>
    </source>
</reference>
<protein>
    <recommendedName>
        <fullName evidence="1">HNH nuclease domain-containing protein</fullName>
    </recommendedName>
</protein>
<reference evidence="2 3" key="1">
    <citation type="submission" date="2009-01" db="EMBL/GenBank/DDBJ databases">
        <authorList>
            <person name="Fulton L."/>
            <person name="Clifton S."/>
            <person name="Fulton B."/>
            <person name="Xu J."/>
            <person name="Minx P."/>
            <person name="Pepin K.H."/>
            <person name="Johnson M."/>
            <person name="Bhonagiri V."/>
            <person name="Nash W.E."/>
            <person name="Mardis E.R."/>
            <person name="Wilson R.K."/>
        </authorList>
    </citation>
    <scope>NUCLEOTIDE SEQUENCE [LARGE SCALE GENOMIC DNA]</scope>
    <source>
        <strain evidence="3">DSM 10507 / JCM 14656 / S5a33</strain>
    </source>
</reference>
<sequence length="374" mass="44805">MYLPYAEELEIQALNRLFANTSECYKFFWFQGILSKIESGKTTMSFEEIVNEMIASAWYMVTEYHLNLGPRDNLELIVRHLQEISQLKSSEKKEKILGFLEECTDREVLRLKRILIGNVPYRLQSPLLTGFKNKDFDGKINEKIQRINEQKRLIYYFSLYRGMETKISIQPDWEAYIRKNMEILKGWLRYHMILYLQRRNPSVPGISDKLYPPQERKLEKVKKYWKTILGICPICDIYGERRLTERDLSIDHFIPWSYVAHDEFWNLHPTTRSINSSKGNRLPAWEKYFVLLNRQEYLSYQMMWRYESVRVEFEKCAREHLNSDDIRQRLYRSGLSEGEFGGQLEEILWPVYQSARNSGFGSWSYERKPDGELL</sequence>
<dbReference type="Gene3D" id="1.10.30.50">
    <property type="match status" value="1"/>
</dbReference>
<dbReference type="CDD" id="cd00085">
    <property type="entry name" value="HNHc"/>
    <property type="match status" value="1"/>
</dbReference>
<evidence type="ECO:0000313" key="2">
    <source>
        <dbReference type="EMBL" id="EEG49784.1"/>
    </source>
</evidence>
<feature type="domain" description="HNH nuclease" evidence="1">
    <location>
        <begin position="241"/>
        <end position="283"/>
    </location>
</feature>
<dbReference type="Pfam" id="PF13395">
    <property type="entry name" value="HNH_4"/>
    <property type="match status" value="1"/>
</dbReference>
<comment type="caution">
    <text evidence="2">The sequence shown here is derived from an EMBL/GenBank/DDBJ whole genome shotgun (WGS) entry which is preliminary data.</text>
</comment>
<gene>
    <name evidence="2" type="ORF">RUMHYD_01288</name>
</gene>